<gene>
    <name evidence="7" type="ORF">EVS81_08545</name>
</gene>
<evidence type="ECO:0000256" key="3">
    <source>
        <dbReference type="ARBA" id="ARBA00022729"/>
    </source>
</evidence>
<dbReference type="OrthoDB" id="9769319at2"/>
<name>A0A4P6KES5_9MICO</name>
<evidence type="ECO:0000256" key="2">
    <source>
        <dbReference type="ARBA" id="ARBA00022448"/>
    </source>
</evidence>
<evidence type="ECO:0000256" key="4">
    <source>
        <dbReference type="ARBA" id="ARBA00022764"/>
    </source>
</evidence>
<evidence type="ECO:0000313" key="7">
    <source>
        <dbReference type="EMBL" id="QBE48877.1"/>
    </source>
</evidence>
<evidence type="ECO:0000256" key="1">
    <source>
        <dbReference type="ARBA" id="ARBA00004418"/>
    </source>
</evidence>
<dbReference type="PROSITE" id="PS51257">
    <property type="entry name" value="PROKAR_LIPOPROTEIN"/>
    <property type="match status" value="1"/>
</dbReference>
<proteinExistence type="predicted"/>
<reference evidence="7 8" key="1">
    <citation type="submission" date="2019-02" db="EMBL/GenBank/DDBJ databases">
        <authorList>
            <person name="Sun L."/>
            <person name="Pan D."/>
            <person name="Wu X."/>
        </authorList>
    </citation>
    <scope>NUCLEOTIDE SEQUENCE [LARGE SCALE GENOMIC DNA]</scope>
    <source>
        <strain evidence="7 8">JW-1</strain>
    </source>
</reference>
<dbReference type="GO" id="GO:0015846">
    <property type="term" value="P:polyamine transport"/>
    <property type="evidence" value="ECO:0007669"/>
    <property type="project" value="InterPro"/>
</dbReference>
<keyword evidence="4" id="KW-0574">Periplasm</keyword>
<feature type="binding site" evidence="5">
    <location>
        <position position="115"/>
    </location>
    <ligand>
        <name>spermidine</name>
        <dbReference type="ChEBI" id="CHEBI:57834"/>
    </ligand>
</feature>
<organism evidence="7 8">
    <name type="scientific">Leucobacter triazinivorans</name>
    <dbReference type="NCBI Taxonomy" id="1784719"/>
    <lineage>
        <taxon>Bacteria</taxon>
        <taxon>Bacillati</taxon>
        <taxon>Actinomycetota</taxon>
        <taxon>Actinomycetes</taxon>
        <taxon>Micrococcales</taxon>
        <taxon>Microbacteriaceae</taxon>
        <taxon>Leucobacter</taxon>
    </lineage>
</organism>
<dbReference type="PANTHER" id="PTHR30222:SF12">
    <property type="entry name" value="NORSPERMIDINE SENSOR"/>
    <property type="match status" value="1"/>
</dbReference>
<dbReference type="GO" id="GO:0019808">
    <property type="term" value="F:polyamine binding"/>
    <property type="evidence" value="ECO:0007669"/>
    <property type="project" value="InterPro"/>
</dbReference>
<dbReference type="SUPFAM" id="SSF53850">
    <property type="entry name" value="Periplasmic binding protein-like II"/>
    <property type="match status" value="1"/>
</dbReference>
<feature type="signal peptide" evidence="6">
    <location>
        <begin position="1"/>
        <end position="27"/>
    </location>
</feature>
<dbReference type="InterPro" id="IPR001188">
    <property type="entry name" value="Sperm_putr-bd"/>
</dbReference>
<dbReference type="Gene3D" id="3.40.190.10">
    <property type="entry name" value="Periplasmic binding protein-like II"/>
    <property type="match status" value="2"/>
</dbReference>
<comment type="subcellular location">
    <subcellularLocation>
        <location evidence="1">Periplasm</location>
    </subcellularLocation>
</comment>
<feature type="binding site" evidence="5">
    <location>
        <begin position="198"/>
        <end position="201"/>
    </location>
    <ligand>
        <name>spermidine</name>
        <dbReference type="ChEBI" id="CHEBI:57834"/>
    </ligand>
</feature>
<evidence type="ECO:0000256" key="6">
    <source>
        <dbReference type="SAM" id="SignalP"/>
    </source>
</evidence>
<dbReference type="PANTHER" id="PTHR30222">
    <property type="entry name" value="SPERMIDINE/PUTRESCINE-BINDING PERIPLASMIC PROTEIN"/>
    <property type="match status" value="1"/>
</dbReference>
<keyword evidence="8" id="KW-1185">Reference proteome</keyword>
<accession>A0A4P6KES5</accession>
<dbReference type="RefSeq" id="WP_130110012.1">
    <property type="nucleotide sequence ID" value="NZ_CP035806.1"/>
</dbReference>
<evidence type="ECO:0000313" key="8">
    <source>
        <dbReference type="Proteomes" id="UP000289260"/>
    </source>
</evidence>
<dbReference type="PRINTS" id="PR00909">
    <property type="entry name" value="SPERMDNBNDNG"/>
</dbReference>
<dbReference type="Proteomes" id="UP000289260">
    <property type="component" value="Chromosome"/>
</dbReference>
<dbReference type="PIRSF" id="PIRSF019574">
    <property type="entry name" value="Periplasmic_polyamine_BP"/>
    <property type="match status" value="1"/>
</dbReference>
<dbReference type="AlphaFoldDB" id="A0A4P6KES5"/>
<dbReference type="GO" id="GO:0042597">
    <property type="term" value="C:periplasmic space"/>
    <property type="evidence" value="ECO:0007669"/>
    <property type="project" value="UniProtKB-SubCell"/>
</dbReference>
<protein>
    <submittedName>
        <fullName evidence="7">Extracellular solute-binding protein</fullName>
    </submittedName>
</protein>
<keyword evidence="3 6" id="KW-0732">Signal</keyword>
<evidence type="ECO:0000256" key="5">
    <source>
        <dbReference type="PIRSR" id="PIRSR019574-1"/>
    </source>
</evidence>
<keyword evidence="2" id="KW-0813">Transport</keyword>
<dbReference type="KEGG" id="ltr:EVS81_08545"/>
<feature type="chain" id="PRO_5020202333" evidence="6">
    <location>
        <begin position="28"/>
        <end position="376"/>
    </location>
</feature>
<dbReference type="EMBL" id="CP035806">
    <property type="protein sequence ID" value="QBE48877.1"/>
    <property type="molecule type" value="Genomic_DNA"/>
</dbReference>
<dbReference type="Pfam" id="PF13416">
    <property type="entry name" value="SBP_bac_8"/>
    <property type="match status" value="1"/>
</dbReference>
<dbReference type="InterPro" id="IPR006059">
    <property type="entry name" value="SBP"/>
</dbReference>
<sequence length="376" mass="40897">MRRTHGTARRGARLGTALALTAAGALALTACGGGVTDSGGDAAGEGASTEYVEATSGEVNLYTWSDYYPDELVKKFTEDTGITLNVDYYDSNESLEAKLRASDGAGYDVVVPTDYMVEILKNDGLLLEFDASSLPNGGNIQDDFMDVYFDEGRMYSTPYLYGTTSFAYDTDVITEELTSWSDYFNPPESAGKVGTMNDQSEVVNSALRVTGGEFCTTDGAQLQAAQDLLVDFKPRVGTINSDGILERLANGEQAMAMIWNGAAHRAMQDRPSLTYVYPEEGIALWQDNFTIPVGAKNVDQAKTFLNWMLEPENMAVAVNFQAYASGVEGTQELMDEELANSEAIVVPEGYDLARPVPPCNNEEMTNYTKIFETFKG</sequence>